<gene>
    <name evidence="8" type="ORF">ERS450000_01512</name>
</gene>
<evidence type="ECO:0000256" key="7">
    <source>
        <dbReference type="ARBA" id="ARBA00023291"/>
    </source>
</evidence>
<keyword evidence="5" id="KW-0408">Iron</keyword>
<organism evidence="8 9">
    <name type="scientific">Nocardia farcinica</name>
    <dbReference type="NCBI Taxonomy" id="37329"/>
    <lineage>
        <taxon>Bacteria</taxon>
        <taxon>Bacillati</taxon>
        <taxon>Actinomycetota</taxon>
        <taxon>Actinomycetes</taxon>
        <taxon>Mycobacteriales</taxon>
        <taxon>Nocardiaceae</taxon>
        <taxon>Nocardia</taxon>
    </lineage>
</organism>
<dbReference type="EMBL" id="LN868938">
    <property type="protein sequence ID" value="CRY75780.1"/>
    <property type="molecule type" value="Genomic_DNA"/>
</dbReference>
<dbReference type="KEGG" id="nfr:ERS450000_01512"/>
<evidence type="ECO:0000256" key="5">
    <source>
        <dbReference type="ARBA" id="ARBA00023004"/>
    </source>
</evidence>
<dbReference type="Gene3D" id="3.30.70.20">
    <property type="match status" value="1"/>
</dbReference>
<proteinExistence type="predicted"/>
<reference evidence="9" key="1">
    <citation type="submission" date="2015-03" db="EMBL/GenBank/DDBJ databases">
        <authorList>
            <consortium name="Pathogen Informatics"/>
        </authorList>
    </citation>
    <scope>NUCLEOTIDE SEQUENCE [LARGE SCALE GENOMIC DNA]</scope>
    <source>
        <strain evidence="9">NCTC11134</strain>
    </source>
</reference>
<dbReference type="PANTHER" id="PTHR36923:SF3">
    <property type="entry name" value="FERREDOXIN"/>
    <property type="match status" value="1"/>
</dbReference>
<keyword evidence="2" id="KW-0813">Transport</keyword>
<keyword evidence="7" id="KW-0003">3Fe-4S</keyword>
<name>A0A0H5NIH3_NOCFR</name>
<evidence type="ECO:0000256" key="3">
    <source>
        <dbReference type="ARBA" id="ARBA00022723"/>
    </source>
</evidence>
<protein>
    <submittedName>
        <fullName evidence="8">Protein of uncharacterized function (DUF1271)</fullName>
    </submittedName>
</protein>
<evidence type="ECO:0000256" key="1">
    <source>
        <dbReference type="ARBA" id="ARBA00001927"/>
    </source>
</evidence>
<dbReference type="Pfam" id="PF13459">
    <property type="entry name" value="Fer4_15"/>
    <property type="match status" value="1"/>
</dbReference>
<keyword evidence="4" id="KW-0249">Electron transport</keyword>
<evidence type="ECO:0000313" key="9">
    <source>
        <dbReference type="Proteomes" id="UP000057820"/>
    </source>
</evidence>
<dbReference type="PANTHER" id="PTHR36923">
    <property type="entry name" value="FERREDOXIN"/>
    <property type="match status" value="1"/>
</dbReference>
<keyword evidence="6" id="KW-0411">Iron-sulfur</keyword>
<evidence type="ECO:0000256" key="4">
    <source>
        <dbReference type="ARBA" id="ARBA00022982"/>
    </source>
</evidence>
<accession>A0A0H5NIH3</accession>
<keyword evidence="3" id="KW-0479">Metal-binding</keyword>
<comment type="cofactor">
    <cofactor evidence="1">
        <name>[3Fe-4S] cluster</name>
        <dbReference type="ChEBI" id="CHEBI:21137"/>
    </cofactor>
</comment>
<dbReference type="GO" id="GO:0051538">
    <property type="term" value="F:3 iron, 4 sulfur cluster binding"/>
    <property type="evidence" value="ECO:0007669"/>
    <property type="project" value="UniProtKB-KW"/>
</dbReference>
<dbReference type="RefSeq" id="WP_011209115.1">
    <property type="nucleotide sequence ID" value="NZ_CAACYE020000001.1"/>
</dbReference>
<evidence type="ECO:0000256" key="2">
    <source>
        <dbReference type="ARBA" id="ARBA00022448"/>
    </source>
</evidence>
<dbReference type="Proteomes" id="UP000057820">
    <property type="component" value="Chromosome 1"/>
</dbReference>
<dbReference type="AlphaFoldDB" id="A0A0H5NIH3"/>
<sequence>MRIVVDLDLCQGHAMCQAEAPEVFRVPKRGQVEILDPAPGPGLRAQVADAVRYCPTQALSLVEDEDDSTAKGTHR</sequence>
<dbReference type="GeneID" id="61133325"/>
<evidence type="ECO:0000256" key="6">
    <source>
        <dbReference type="ARBA" id="ARBA00023014"/>
    </source>
</evidence>
<evidence type="ECO:0000313" key="8">
    <source>
        <dbReference type="EMBL" id="CRY75780.1"/>
    </source>
</evidence>
<dbReference type="SUPFAM" id="SSF54862">
    <property type="entry name" value="4Fe-4S ferredoxins"/>
    <property type="match status" value="1"/>
</dbReference>
<dbReference type="InterPro" id="IPR051269">
    <property type="entry name" value="Fe-S_cluster_ET"/>
</dbReference>
<dbReference type="GO" id="GO:0046872">
    <property type="term" value="F:metal ion binding"/>
    <property type="evidence" value="ECO:0007669"/>
    <property type="project" value="UniProtKB-KW"/>
</dbReference>
<dbReference type="OMA" id="VEMCPTR"/>